<feature type="transmembrane region" description="Helical" evidence="7">
    <location>
        <begin position="176"/>
        <end position="202"/>
    </location>
</feature>
<accession>A0A1M4VDG5</accession>
<keyword evidence="6 7" id="KW-0472">Membrane</keyword>
<feature type="transmembrane region" description="Helical" evidence="7">
    <location>
        <begin position="24"/>
        <end position="48"/>
    </location>
</feature>
<dbReference type="Gene3D" id="1.20.1250.20">
    <property type="entry name" value="MFS general substrate transporter like domains"/>
    <property type="match status" value="1"/>
</dbReference>
<dbReference type="EMBL" id="FQUZ01000005">
    <property type="protein sequence ID" value="SHE67021.1"/>
    <property type="molecule type" value="Genomic_DNA"/>
</dbReference>
<organism evidence="9 10">
    <name type="scientific">Lampropedia hyalina DSM 16112</name>
    <dbReference type="NCBI Taxonomy" id="1122156"/>
    <lineage>
        <taxon>Bacteria</taxon>
        <taxon>Pseudomonadati</taxon>
        <taxon>Pseudomonadota</taxon>
        <taxon>Betaproteobacteria</taxon>
        <taxon>Burkholderiales</taxon>
        <taxon>Comamonadaceae</taxon>
        <taxon>Lampropedia</taxon>
    </lineage>
</organism>
<evidence type="ECO:0000256" key="1">
    <source>
        <dbReference type="ARBA" id="ARBA00004651"/>
    </source>
</evidence>
<feature type="transmembrane region" description="Helical" evidence="7">
    <location>
        <begin position="214"/>
        <end position="234"/>
    </location>
</feature>
<keyword evidence="3" id="KW-1003">Cell membrane</keyword>
<feature type="transmembrane region" description="Helical" evidence="7">
    <location>
        <begin position="280"/>
        <end position="304"/>
    </location>
</feature>
<evidence type="ECO:0000256" key="2">
    <source>
        <dbReference type="ARBA" id="ARBA00022448"/>
    </source>
</evidence>
<evidence type="ECO:0000256" key="7">
    <source>
        <dbReference type="SAM" id="Phobius"/>
    </source>
</evidence>
<comment type="subcellular location">
    <subcellularLocation>
        <location evidence="1">Cell membrane</location>
        <topology evidence="1">Multi-pass membrane protein</topology>
    </subcellularLocation>
</comment>
<dbReference type="Gene3D" id="1.20.1720.10">
    <property type="entry name" value="Multidrug resistance protein D"/>
    <property type="match status" value="1"/>
</dbReference>
<evidence type="ECO:0000256" key="4">
    <source>
        <dbReference type="ARBA" id="ARBA00022692"/>
    </source>
</evidence>
<dbReference type="AlphaFoldDB" id="A0A1M4VDG5"/>
<keyword evidence="2" id="KW-0813">Transport</keyword>
<dbReference type="Proteomes" id="UP000184327">
    <property type="component" value="Unassembled WGS sequence"/>
</dbReference>
<evidence type="ECO:0000259" key="8">
    <source>
        <dbReference type="PROSITE" id="PS50850"/>
    </source>
</evidence>
<evidence type="ECO:0000256" key="6">
    <source>
        <dbReference type="ARBA" id="ARBA00023136"/>
    </source>
</evidence>
<dbReference type="InterPro" id="IPR011701">
    <property type="entry name" value="MFS"/>
</dbReference>
<dbReference type="PANTHER" id="PTHR42718">
    <property type="entry name" value="MAJOR FACILITATOR SUPERFAMILY MULTIDRUG TRANSPORTER MFSC"/>
    <property type="match status" value="1"/>
</dbReference>
<feature type="transmembrane region" description="Helical" evidence="7">
    <location>
        <begin position="345"/>
        <end position="365"/>
    </location>
</feature>
<reference evidence="9 10" key="1">
    <citation type="submission" date="2016-11" db="EMBL/GenBank/DDBJ databases">
        <authorList>
            <person name="Jaros S."/>
            <person name="Januszkiewicz K."/>
            <person name="Wedrychowicz H."/>
        </authorList>
    </citation>
    <scope>NUCLEOTIDE SEQUENCE [LARGE SCALE GENOMIC DNA]</scope>
    <source>
        <strain evidence="9 10">DSM 16112</strain>
    </source>
</reference>
<feature type="transmembrane region" description="Helical" evidence="7">
    <location>
        <begin position="371"/>
        <end position="396"/>
    </location>
</feature>
<feature type="transmembrane region" description="Helical" evidence="7">
    <location>
        <begin position="240"/>
        <end position="260"/>
    </location>
</feature>
<keyword evidence="10" id="KW-1185">Reference proteome</keyword>
<dbReference type="PROSITE" id="PS50850">
    <property type="entry name" value="MFS"/>
    <property type="match status" value="1"/>
</dbReference>
<evidence type="ECO:0000313" key="10">
    <source>
        <dbReference type="Proteomes" id="UP000184327"/>
    </source>
</evidence>
<evidence type="ECO:0000256" key="5">
    <source>
        <dbReference type="ARBA" id="ARBA00022989"/>
    </source>
</evidence>
<gene>
    <name evidence="9" type="ORF">SAMN02745117_00663</name>
</gene>
<dbReference type="GO" id="GO:0022857">
    <property type="term" value="F:transmembrane transporter activity"/>
    <property type="evidence" value="ECO:0007669"/>
    <property type="project" value="InterPro"/>
</dbReference>
<feature type="domain" description="Major facilitator superfamily (MFS) profile" evidence="8">
    <location>
        <begin position="26"/>
        <end position="505"/>
    </location>
</feature>
<name>A0A1M4VDG5_9BURK</name>
<feature type="transmembrane region" description="Helical" evidence="7">
    <location>
        <begin position="416"/>
        <end position="439"/>
    </location>
</feature>
<feature type="transmembrane region" description="Helical" evidence="7">
    <location>
        <begin position="478"/>
        <end position="503"/>
    </location>
</feature>
<proteinExistence type="predicted"/>
<feature type="transmembrane region" description="Helical" evidence="7">
    <location>
        <begin position="115"/>
        <end position="138"/>
    </location>
</feature>
<feature type="transmembrane region" description="Helical" evidence="7">
    <location>
        <begin position="92"/>
        <end position="109"/>
    </location>
</feature>
<dbReference type="SUPFAM" id="SSF103473">
    <property type="entry name" value="MFS general substrate transporter"/>
    <property type="match status" value="1"/>
</dbReference>
<feature type="transmembrane region" description="Helical" evidence="7">
    <location>
        <begin position="150"/>
        <end position="170"/>
    </location>
</feature>
<keyword evidence="5 7" id="KW-1133">Transmembrane helix</keyword>
<dbReference type="InterPro" id="IPR020846">
    <property type="entry name" value="MFS_dom"/>
</dbReference>
<keyword evidence="4 7" id="KW-0812">Transmembrane</keyword>
<dbReference type="Pfam" id="PF07690">
    <property type="entry name" value="MFS_1"/>
    <property type="match status" value="1"/>
</dbReference>
<evidence type="ECO:0000256" key="3">
    <source>
        <dbReference type="ARBA" id="ARBA00022475"/>
    </source>
</evidence>
<dbReference type="CDD" id="cd17321">
    <property type="entry name" value="MFS_MMR_MDR_like"/>
    <property type="match status" value="1"/>
</dbReference>
<sequence>MKTYPSSTPPTPSETPLQGPVHRWLVLALVSVALSMIVVDVTVLYTALPTLTHALSASAKEKLWIVNMYPLVVAGLLPGAGALGDRYGHRRVFMRGLVVFGVASLWAAYSPTATSLIAARAMLAVGAALMMPATLAIIRHSFPDQKERGFAIGVWAAVASGGAALGPVVGGFLLEYFWWGAVFLINVPVVVLALPLVAWFIANDAGNAQRDWDRIGSVLVLLGLLGSTYAIKAAAQNQPAWLEVLGTALLGVAFLAAFAWRQVHIHNPLIDFSLFRQRDFSSGVLAAVTVALALVGFQLVFSQWLQLVLGLSPLTAAYYMLPMPVAAFLAGPVAGLWLPRAGSKTILVAGMTMAGLGLLAAVWHYEAASWPLLIGLAVFGLGAGTAITGASSAIMFTAPPHKAGMAASIEEVSYELGGSLGVALMGSLMTASYAAALYLPEAQNFSPVVFDSLDEALLVAASLPPATANALVTAAHAAFAHAFVVVAGSIGGLLLLAALVVGLRRRDGHA</sequence>
<dbReference type="InterPro" id="IPR036259">
    <property type="entry name" value="MFS_trans_sf"/>
</dbReference>
<protein>
    <submittedName>
        <fullName evidence="9">MFS transporter, DHA2 family, multidrug resistance protein</fullName>
    </submittedName>
</protein>
<dbReference type="STRING" id="1122156.SAMN02745117_00663"/>
<dbReference type="RefSeq" id="WP_073354641.1">
    <property type="nucleotide sequence ID" value="NZ_FQUZ01000005.1"/>
</dbReference>
<dbReference type="GO" id="GO:0005886">
    <property type="term" value="C:plasma membrane"/>
    <property type="evidence" value="ECO:0007669"/>
    <property type="project" value="UniProtKB-SubCell"/>
</dbReference>
<evidence type="ECO:0000313" key="9">
    <source>
        <dbReference type="EMBL" id="SHE67021.1"/>
    </source>
</evidence>
<feature type="transmembrane region" description="Helical" evidence="7">
    <location>
        <begin position="68"/>
        <end position="85"/>
    </location>
</feature>
<dbReference type="PANTHER" id="PTHR42718:SF47">
    <property type="entry name" value="METHYL VIOLOGEN RESISTANCE PROTEIN SMVA"/>
    <property type="match status" value="1"/>
</dbReference>
<feature type="transmembrane region" description="Helical" evidence="7">
    <location>
        <begin position="316"/>
        <end position="338"/>
    </location>
</feature>
<dbReference type="OrthoDB" id="9807274at2"/>